<dbReference type="SUPFAM" id="SSF54211">
    <property type="entry name" value="Ribosomal protein S5 domain 2-like"/>
    <property type="match status" value="1"/>
</dbReference>
<gene>
    <name evidence="8" type="primary">rnpA</name>
    <name evidence="8" type="ORF">MP11Mi_13230</name>
</gene>
<dbReference type="Gene3D" id="3.30.230.10">
    <property type="match status" value="1"/>
</dbReference>
<dbReference type="PROSITE" id="PS00648">
    <property type="entry name" value="RIBONUCLEASE_P"/>
    <property type="match status" value="1"/>
</dbReference>
<comment type="function">
    <text evidence="1">RNaseP catalyzes the removal of the 5'-leader sequence from pre-tRNA to produce the mature 5'-terminus. It can also cleave other RNA substrates such as 4.5S RNA. The protein component plays an auxiliary but essential role in vivo by binding to the 5'-leader sequence and broadening the substrate specificity of the ribozyme.</text>
</comment>
<dbReference type="GO" id="GO:0030677">
    <property type="term" value="C:ribonuclease P complex"/>
    <property type="evidence" value="ECO:0007669"/>
    <property type="project" value="TreeGrafter"/>
</dbReference>
<name>A0AA97GW22_9ACTN</name>
<organism evidence="8">
    <name type="scientific">Gordonia sp. MP11Mi</name>
    <dbReference type="NCBI Taxonomy" id="3022769"/>
    <lineage>
        <taxon>Bacteria</taxon>
        <taxon>Bacillati</taxon>
        <taxon>Actinomycetota</taxon>
        <taxon>Actinomycetes</taxon>
        <taxon>Mycobacteriales</taxon>
        <taxon>Gordoniaceae</taxon>
        <taxon>Gordonia</taxon>
    </lineage>
</organism>
<accession>A0AA97GW22</accession>
<dbReference type="EC" id="3.1.26.5" evidence="7"/>
<dbReference type="Pfam" id="PF00825">
    <property type="entry name" value="Ribonuclease_P"/>
    <property type="match status" value="1"/>
</dbReference>
<keyword evidence="4" id="KW-0255">Endonuclease</keyword>
<evidence type="ECO:0000256" key="3">
    <source>
        <dbReference type="ARBA" id="ARBA00022722"/>
    </source>
</evidence>
<proteinExistence type="predicted"/>
<dbReference type="NCBIfam" id="TIGR00188">
    <property type="entry name" value="rnpA"/>
    <property type="match status" value="1"/>
</dbReference>
<evidence type="ECO:0000313" key="8">
    <source>
        <dbReference type="EMBL" id="WOC12238.1"/>
    </source>
</evidence>
<keyword evidence="5 8" id="KW-0378">Hydrolase</keyword>
<dbReference type="AlphaFoldDB" id="A0AA97GW22"/>
<dbReference type="GO" id="GO:0000049">
    <property type="term" value="F:tRNA binding"/>
    <property type="evidence" value="ECO:0007669"/>
    <property type="project" value="InterPro"/>
</dbReference>
<evidence type="ECO:0000256" key="6">
    <source>
        <dbReference type="ARBA" id="ARBA00022884"/>
    </source>
</evidence>
<dbReference type="PANTHER" id="PTHR33992:SF1">
    <property type="entry name" value="RIBONUCLEASE P PROTEIN COMPONENT"/>
    <property type="match status" value="1"/>
</dbReference>
<keyword evidence="6" id="KW-0694">RNA-binding</keyword>
<keyword evidence="2" id="KW-0819">tRNA processing</keyword>
<reference evidence="8" key="1">
    <citation type="submission" date="2023-06" db="EMBL/GenBank/DDBJ databases">
        <title>Gordonia sp. nov. and Pseudochrobactrum sp. nov., two species isolated from the burying beetle Nicrophorus vespilloides.</title>
        <authorList>
            <person name="Poehlein A."/>
            <person name="Guzman J."/>
            <person name="Daniel R."/>
            <person name="Vilcinskas A."/>
        </authorList>
    </citation>
    <scope>NUCLEOTIDE SEQUENCE</scope>
    <source>
        <strain evidence="8">MP11Mi</strain>
    </source>
</reference>
<dbReference type="InterPro" id="IPR020539">
    <property type="entry name" value="RNase_P_CS"/>
</dbReference>
<evidence type="ECO:0000256" key="5">
    <source>
        <dbReference type="ARBA" id="ARBA00022801"/>
    </source>
</evidence>
<evidence type="ECO:0000256" key="7">
    <source>
        <dbReference type="NCBIfam" id="TIGR00188"/>
    </source>
</evidence>
<dbReference type="InterPro" id="IPR000100">
    <property type="entry name" value="RNase_P"/>
</dbReference>
<dbReference type="PANTHER" id="PTHR33992">
    <property type="entry name" value="RIBONUCLEASE P PROTEIN COMPONENT"/>
    <property type="match status" value="1"/>
</dbReference>
<dbReference type="InterPro" id="IPR014721">
    <property type="entry name" value="Ribsml_uS5_D2-typ_fold_subgr"/>
</dbReference>
<evidence type="ECO:0000256" key="4">
    <source>
        <dbReference type="ARBA" id="ARBA00022759"/>
    </source>
</evidence>
<dbReference type="GO" id="GO:0042781">
    <property type="term" value="F:3'-tRNA processing endoribonuclease activity"/>
    <property type="evidence" value="ECO:0007669"/>
    <property type="project" value="TreeGrafter"/>
</dbReference>
<evidence type="ECO:0000256" key="2">
    <source>
        <dbReference type="ARBA" id="ARBA00022694"/>
    </source>
</evidence>
<dbReference type="InterPro" id="IPR020568">
    <property type="entry name" value="Ribosomal_Su5_D2-typ_SF"/>
</dbReference>
<evidence type="ECO:0000256" key="1">
    <source>
        <dbReference type="ARBA" id="ARBA00002663"/>
    </source>
</evidence>
<sequence>MRVSARDLVIHLAPVSATWPDPSGLRRDVATVGGPWLGLIVSKKVGDAVTRHRVARRLRHAFAQVRDELPVAETFVVLRAYPSTAELSTGELADQLRTGFAHRKALAAFAGAR</sequence>
<dbReference type="GO" id="GO:0004526">
    <property type="term" value="F:ribonuclease P activity"/>
    <property type="evidence" value="ECO:0007669"/>
    <property type="project" value="UniProtKB-UniRule"/>
</dbReference>
<dbReference type="EMBL" id="CP128986">
    <property type="protein sequence ID" value="WOC12238.1"/>
    <property type="molecule type" value="Genomic_DNA"/>
</dbReference>
<keyword evidence="3" id="KW-0540">Nuclease</keyword>
<protein>
    <recommendedName>
        <fullName evidence="7">Ribonuclease P protein component</fullName>
        <ecNumber evidence="7">3.1.26.5</ecNumber>
    </recommendedName>
</protein>